<dbReference type="AlphaFoldDB" id="Q7UPK8"/>
<dbReference type="Proteomes" id="UP000001025">
    <property type="component" value="Chromosome"/>
</dbReference>
<reference evidence="2 3" key="1">
    <citation type="journal article" date="2003" name="Proc. Natl. Acad. Sci. U.S.A.">
        <title>Complete genome sequence of the marine planctomycete Pirellula sp. strain 1.</title>
        <authorList>
            <person name="Gloeckner F.O."/>
            <person name="Kube M."/>
            <person name="Bauer M."/>
            <person name="Teeling H."/>
            <person name="Lombardot T."/>
            <person name="Ludwig W."/>
            <person name="Gade D."/>
            <person name="Beck A."/>
            <person name="Borzym K."/>
            <person name="Heitmann K."/>
            <person name="Rabus R."/>
            <person name="Schlesner H."/>
            <person name="Amann R."/>
            <person name="Reinhardt R."/>
        </authorList>
    </citation>
    <scope>NUCLEOTIDE SEQUENCE [LARGE SCALE GENOMIC DNA]</scope>
    <source>
        <strain evidence="3">DSM 10527 / NCIMB 13988 / SH1</strain>
    </source>
</reference>
<gene>
    <name evidence="2" type="ordered locus">RB6870</name>
</gene>
<dbReference type="InParanoid" id="Q7UPK8"/>
<proteinExistence type="predicted"/>
<feature type="compositionally biased region" description="Polar residues" evidence="1">
    <location>
        <begin position="10"/>
        <end position="22"/>
    </location>
</feature>
<dbReference type="STRING" id="243090.RB6870"/>
<name>Q7UPK8_RHOBA</name>
<organism evidence="2 3">
    <name type="scientific">Rhodopirellula baltica (strain DSM 10527 / NCIMB 13988 / SH1)</name>
    <dbReference type="NCBI Taxonomy" id="243090"/>
    <lineage>
        <taxon>Bacteria</taxon>
        <taxon>Pseudomonadati</taxon>
        <taxon>Planctomycetota</taxon>
        <taxon>Planctomycetia</taxon>
        <taxon>Pirellulales</taxon>
        <taxon>Pirellulaceae</taxon>
        <taxon>Rhodopirellula</taxon>
    </lineage>
</organism>
<evidence type="ECO:0000313" key="3">
    <source>
        <dbReference type="Proteomes" id="UP000001025"/>
    </source>
</evidence>
<accession>Q7UPK8</accession>
<dbReference type="EnsemblBacteria" id="CAD75053">
    <property type="protein sequence ID" value="CAD75053"/>
    <property type="gene ID" value="RB6870"/>
</dbReference>
<dbReference type="EMBL" id="BX294145">
    <property type="protein sequence ID" value="CAD75053.1"/>
    <property type="molecule type" value="Genomic_DNA"/>
</dbReference>
<feature type="region of interest" description="Disordered" evidence="1">
    <location>
        <begin position="1"/>
        <end position="29"/>
    </location>
</feature>
<evidence type="ECO:0000313" key="2">
    <source>
        <dbReference type="EMBL" id="CAD75053.1"/>
    </source>
</evidence>
<dbReference type="HOGENOM" id="CLU_2652056_0_0_0"/>
<protein>
    <submittedName>
        <fullName evidence="2">Uncharacterized protein</fullName>
    </submittedName>
</protein>
<sequence length="76" mass="8549">MPAIPVPIATNHSLTTRHQSPRSGRAVREVWSPSPIEGAIVTRRRTDCADSRKGNPRNWRFVLAKDRITSHAMLYG</sequence>
<evidence type="ECO:0000256" key="1">
    <source>
        <dbReference type="SAM" id="MobiDB-lite"/>
    </source>
</evidence>
<keyword evidence="3" id="KW-1185">Reference proteome</keyword>
<dbReference type="KEGG" id="rba:RB6870"/>